<dbReference type="Proteomes" id="UP000032452">
    <property type="component" value="Unassembled WGS sequence"/>
</dbReference>
<dbReference type="EMBL" id="JYON01000005">
    <property type="protein sequence ID" value="KJH72461.1"/>
    <property type="molecule type" value="Genomic_DNA"/>
</dbReference>
<dbReference type="PANTHER" id="PTHR43840:SF15">
    <property type="entry name" value="MITOCHONDRIAL METAL TRANSPORTER 1-RELATED"/>
    <property type="match status" value="1"/>
</dbReference>
<keyword evidence="5 7" id="KW-1133">Transmembrane helix</keyword>
<keyword evidence="4 7" id="KW-0812">Transmembrane</keyword>
<comment type="caution">
    <text evidence="10">The sequence shown here is derived from an EMBL/GenBank/DDBJ whole genome shotgun (WGS) entry which is preliminary data.</text>
</comment>
<evidence type="ECO:0000259" key="9">
    <source>
        <dbReference type="Pfam" id="PF16916"/>
    </source>
</evidence>
<dbReference type="InterPro" id="IPR027470">
    <property type="entry name" value="Cation_efflux_CTD"/>
</dbReference>
<name>A0A0D8ZZ19_9CYAN</name>
<dbReference type="GO" id="GO:0015341">
    <property type="term" value="F:zinc efflux antiporter activity"/>
    <property type="evidence" value="ECO:0007669"/>
    <property type="project" value="TreeGrafter"/>
</dbReference>
<evidence type="ECO:0000259" key="8">
    <source>
        <dbReference type="Pfam" id="PF01545"/>
    </source>
</evidence>
<dbReference type="RefSeq" id="WP_045053881.1">
    <property type="nucleotide sequence ID" value="NZ_CAWMDP010000032.1"/>
</dbReference>
<dbReference type="OrthoDB" id="9806522at2"/>
<keyword evidence="6 7" id="KW-0472">Membrane</keyword>
<dbReference type="Pfam" id="PF16916">
    <property type="entry name" value="ZT_dimer"/>
    <property type="match status" value="1"/>
</dbReference>
<evidence type="ECO:0000256" key="4">
    <source>
        <dbReference type="ARBA" id="ARBA00022692"/>
    </source>
</evidence>
<feature type="transmembrane region" description="Helical" evidence="7">
    <location>
        <begin position="9"/>
        <end position="31"/>
    </location>
</feature>
<proteinExistence type="inferred from homology"/>
<dbReference type="InterPro" id="IPR002524">
    <property type="entry name" value="Cation_efflux"/>
</dbReference>
<dbReference type="InterPro" id="IPR027469">
    <property type="entry name" value="Cation_efflux_TMD_sf"/>
</dbReference>
<dbReference type="PANTHER" id="PTHR43840">
    <property type="entry name" value="MITOCHONDRIAL METAL TRANSPORTER 1-RELATED"/>
    <property type="match status" value="1"/>
</dbReference>
<feature type="transmembrane region" description="Helical" evidence="7">
    <location>
        <begin position="173"/>
        <end position="193"/>
    </location>
</feature>
<dbReference type="InterPro" id="IPR058533">
    <property type="entry name" value="Cation_efflux_TM"/>
</dbReference>
<feature type="domain" description="Cation efflux protein transmembrane" evidence="8">
    <location>
        <begin position="11"/>
        <end position="204"/>
    </location>
</feature>
<dbReference type="InterPro" id="IPR036837">
    <property type="entry name" value="Cation_efflux_CTD_sf"/>
</dbReference>
<dbReference type="InterPro" id="IPR050291">
    <property type="entry name" value="CDF_Transporter"/>
</dbReference>
<dbReference type="Gene3D" id="3.30.70.1350">
    <property type="entry name" value="Cation efflux protein, cytoplasmic domain"/>
    <property type="match status" value="1"/>
</dbReference>
<dbReference type="PATRIC" id="fig|1618023.3.peg.2838"/>
<evidence type="ECO:0000256" key="1">
    <source>
        <dbReference type="ARBA" id="ARBA00004141"/>
    </source>
</evidence>
<dbReference type="GO" id="GO:0015086">
    <property type="term" value="F:cadmium ion transmembrane transporter activity"/>
    <property type="evidence" value="ECO:0007669"/>
    <property type="project" value="TreeGrafter"/>
</dbReference>
<dbReference type="Gene3D" id="1.20.1510.10">
    <property type="entry name" value="Cation efflux protein transmembrane domain"/>
    <property type="match status" value="1"/>
</dbReference>
<keyword evidence="3" id="KW-0813">Transport</keyword>
<comment type="subcellular location">
    <subcellularLocation>
        <location evidence="1">Membrane</location>
        <topology evidence="1">Multi-pass membrane protein</topology>
    </subcellularLocation>
</comment>
<dbReference type="SUPFAM" id="SSF160240">
    <property type="entry name" value="Cation efflux protein cytoplasmic domain-like"/>
    <property type="match status" value="1"/>
</dbReference>
<accession>A0A0D8ZZ19</accession>
<feature type="transmembrane region" description="Helical" evidence="7">
    <location>
        <begin position="43"/>
        <end position="61"/>
    </location>
</feature>
<dbReference type="GO" id="GO:0006882">
    <property type="term" value="P:intracellular zinc ion homeostasis"/>
    <property type="evidence" value="ECO:0007669"/>
    <property type="project" value="TreeGrafter"/>
</dbReference>
<feature type="transmembrane region" description="Helical" evidence="7">
    <location>
        <begin position="82"/>
        <end position="103"/>
    </location>
</feature>
<evidence type="ECO:0000256" key="7">
    <source>
        <dbReference type="SAM" id="Phobius"/>
    </source>
</evidence>
<dbReference type="Pfam" id="PF01545">
    <property type="entry name" value="Cation_efflux"/>
    <property type="match status" value="1"/>
</dbReference>
<evidence type="ECO:0000256" key="3">
    <source>
        <dbReference type="ARBA" id="ARBA00022448"/>
    </source>
</evidence>
<evidence type="ECO:0000256" key="5">
    <source>
        <dbReference type="ARBA" id="ARBA00022989"/>
    </source>
</evidence>
<reference evidence="10 11" key="1">
    <citation type="submission" date="2015-02" db="EMBL/GenBank/DDBJ databases">
        <title>Draft genome of a novel marine cyanobacterium (Chroococcales) isolated from South Atlantic Ocean.</title>
        <authorList>
            <person name="Rigonato J."/>
            <person name="Alvarenga D.O."/>
            <person name="Branco L.H."/>
            <person name="Varani A.M."/>
            <person name="Brandini F.P."/>
            <person name="Fiore M.F."/>
        </authorList>
    </citation>
    <scope>NUCLEOTIDE SEQUENCE [LARGE SCALE GENOMIC DNA]</scope>
    <source>
        <strain evidence="10 11">CENA595</strain>
    </source>
</reference>
<dbReference type="STRING" id="1618023.UH38_06760"/>
<dbReference type="NCBIfam" id="TIGR01297">
    <property type="entry name" value="CDF"/>
    <property type="match status" value="1"/>
</dbReference>
<dbReference type="GO" id="GO:0005886">
    <property type="term" value="C:plasma membrane"/>
    <property type="evidence" value="ECO:0007669"/>
    <property type="project" value="TreeGrafter"/>
</dbReference>
<feature type="domain" description="Cation efflux protein cytoplasmic" evidence="9">
    <location>
        <begin position="210"/>
        <end position="285"/>
    </location>
</feature>
<dbReference type="AlphaFoldDB" id="A0A0D8ZZ19"/>
<organism evidence="10 11">
    <name type="scientific">Aliterella atlantica CENA595</name>
    <dbReference type="NCBI Taxonomy" id="1618023"/>
    <lineage>
        <taxon>Bacteria</taxon>
        <taxon>Bacillati</taxon>
        <taxon>Cyanobacteriota</taxon>
        <taxon>Cyanophyceae</taxon>
        <taxon>Chroococcidiopsidales</taxon>
        <taxon>Aliterellaceae</taxon>
        <taxon>Aliterella</taxon>
    </lineage>
</organism>
<protein>
    <submittedName>
        <fullName evidence="10">Transporter</fullName>
    </submittedName>
</protein>
<evidence type="ECO:0000256" key="2">
    <source>
        <dbReference type="ARBA" id="ARBA00008114"/>
    </source>
</evidence>
<gene>
    <name evidence="10" type="ORF">UH38_06760</name>
</gene>
<sequence length="304" mass="32572">MSHKSARSYAFLSIAAAVATIALKFGAYLFTNSVSLFSDAAESVVNLVAAVVAVWALTLAAQPPDDEHTFGHSKAEYFSSGLEGALILIAAISIGIAALGRLINPQPLEQVGIGLILSLVATAINGGVAIILLRAGKRLRSISLRADAHHLLTDVWTSVGVLVGLGLVKLTGWSILDPIIALLVAVNIVWAGFRLLKETGYGLLDTALPASEQKIITDVLATYDRQGILFHAMRSRVAGSRRFVSFHVLVPGNWSVQRGHNLCEEIELAISKALPSTNIMTHLEPLEDPLSWEDQGLDRLSEEK</sequence>
<feature type="transmembrane region" description="Helical" evidence="7">
    <location>
        <begin position="115"/>
        <end position="136"/>
    </location>
</feature>
<dbReference type="SUPFAM" id="SSF161111">
    <property type="entry name" value="Cation efflux protein transmembrane domain-like"/>
    <property type="match status" value="1"/>
</dbReference>
<dbReference type="GO" id="GO:0015093">
    <property type="term" value="F:ferrous iron transmembrane transporter activity"/>
    <property type="evidence" value="ECO:0007669"/>
    <property type="project" value="TreeGrafter"/>
</dbReference>
<evidence type="ECO:0000313" key="11">
    <source>
        <dbReference type="Proteomes" id="UP000032452"/>
    </source>
</evidence>
<evidence type="ECO:0000313" key="10">
    <source>
        <dbReference type="EMBL" id="KJH72461.1"/>
    </source>
</evidence>
<evidence type="ECO:0000256" key="6">
    <source>
        <dbReference type="ARBA" id="ARBA00023136"/>
    </source>
</evidence>
<keyword evidence="11" id="KW-1185">Reference proteome</keyword>
<comment type="similarity">
    <text evidence="2">Belongs to the cation diffusion facilitator (CDF) transporter (TC 2.A.4) family.</text>
</comment>